<name>A0A1G7N9S4_CHIFI</name>
<sequence length="252" mass="28484">MDPNPVIGVSLYASFNNSPLKMRDPFGDTALYADNISRDMVQKYASKTVLKKGKEVLTRDYNAEFDKMYEKINSSVDNFIYKYDENAKAGTTSFDGENITLTIGNPGKAYGAKDPVAGILFEETKHAEQFLDGKFPFLKGDKGWVTGASLRLEVEAKLFVANSLPIRNDYWETYEVPTQLGYLKNIATSDVQRINYLKFGVVDYILDTPQGSAKINLFPSYPGMTDFIFDNKKTERVKDDKYFGYPLLKKTP</sequence>
<dbReference type="STRING" id="104663.SAMN04488121_102716"/>
<dbReference type="RefSeq" id="WP_143011426.1">
    <property type="nucleotide sequence ID" value="NZ_FNBN01000002.1"/>
</dbReference>
<accession>A0A1G7N9S4</accession>
<dbReference type="AlphaFoldDB" id="A0A1G7N9S4"/>
<gene>
    <name evidence="1" type="ORF">SAMN04488121_102716</name>
</gene>
<evidence type="ECO:0000313" key="2">
    <source>
        <dbReference type="Proteomes" id="UP000199045"/>
    </source>
</evidence>
<evidence type="ECO:0000313" key="1">
    <source>
        <dbReference type="EMBL" id="SDF70657.1"/>
    </source>
</evidence>
<organism evidence="1 2">
    <name type="scientific">Chitinophaga filiformis</name>
    <name type="common">Myxococcus filiformis</name>
    <name type="synonym">Flexibacter filiformis</name>
    <dbReference type="NCBI Taxonomy" id="104663"/>
    <lineage>
        <taxon>Bacteria</taxon>
        <taxon>Pseudomonadati</taxon>
        <taxon>Bacteroidota</taxon>
        <taxon>Chitinophagia</taxon>
        <taxon>Chitinophagales</taxon>
        <taxon>Chitinophagaceae</taxon>
        <taxon>Chitinophaga</taxon>
    </lineage>
</organism>
<reference evidence="1 2" key="1">
    <citation type="submission" date="2016-10" db="EMBL/GenBank/DDBJ databases">
        <authorList>
            <person name="de Groot N.N."/>
        </authorList>
    </citation>
    <scope>NUCLEOTIDE SEQUENCE [LARGE SCALE GENOMIC DNA]</scope>
    <source>
        <strain evidence="1 2">DSM 527</strain>
    </source>
</reference>
<dbReference type="EMBL" id="FNBN01000002">
    <property type="protein sequence ID" value="SDF70657.1"/>
    <property type="molecule type" value="Genomic_DNA"/>
</dbReference>
<protein>
    <submittedName>
        <fullName evidence="1">Uncharacterized protein</fullName>
    </submittedName>
</protein>
<proteinExistence type="predicted"/>
<dbReference type="Proteomes" id="UP000199045">
    <property type="component" value="Unassembled WGS sequence"/>
</dbReference>